<sequence>MPKNPIFSEIDLDGNGRQSGYLALTHSVHRSAYGYIPIPIASLKNGPGPTVLLMAGNHGDEYEGQVLISELIRTLDLEDITGQLLLLPMANFPAAAAGLRTSPIDDGNLNRSFPGNPRGTVTEIIAHFIESELIARADFMVDLHSGGSSLLYRPSLLLPWNDGDEINNRKKALIEAFGLPQTLLLRRNSEGWYSSSAALRQDTLSLTTELGGGGFVGQEALRLGRAGLLRVLEEMGLYHGPQPDRDFRETPQIFQSDSYVFANEAGLVELLVEPGDKVTAGQPAARLHQTETPGRDPIELAFEEAGIVLAKRVPARCLRGDCLFHVGTP</sequence>
<protein>
    <recommendedName>
        <fullName evidence="5">Succinylglutamate desuccinylase/Aspartoacylase catalytic domain-containing protein</fullName>
    </recommendedName>
</protein>
<dbReference type="RefSeq" id="WP_183415557.1">
    <property type="nucleotide sequence ID" value="NZ_JACHXA010000002.1"/>
</dbReference>
<comment type="caution">
    <text evidence="6">The sequence shown here is derived from an EMBL/GenBank/DDBJ whole genome shotgun (WGS) entry which is preliminary data.</text>
</comment>
<feature type="domain" description="Succinylglutamate desuccinylase/Aspartoacylase catalytic" evidence="5">
    <location>
        <begin position="47"/>
        <end position="233"/>
    </location>
</feature>
<dbReference type="InterPro" id="IPR053138">
    <property type="entry name" value="N-alpha-Ac-DABA_deacetylase"/>
</dbReference>
<evidence type="ECO:0000256" key="2">
    <source>
        <dbReference type="ARBA" id="ARBA00022723"/>
    </source>
</evidence>
<keyword evidence="4" id="KW-0862">Zinc</keyword>
<dbReference type="Gene3D" id="3.40.630.10">
    <property type="entry name" value="Zn peptidases"/>
    <property type="match status" value="1"/>
</dbReference>
<evidence type="ECO:0000256" key="3">
    <source>
        <dbReference type="ARBA" id="ARBA00022801"/>
    </source>
</evidence>
<name>A0A839SPM4_9PROT</name>
<dbReference type="GO" id="GO:0046872">
    <property type="term" value="F:metal ion binding"/>
    <property type="evidence" value="ECO:0007669"/>
    <property type="project" value="UniProtKB-KW"/>
</dbReference>
<dbReference type="Proteomes" id="UP000581135">
    <property type="component" value="Unassembled WGS sequence"/>
</dbReference>
<evidence type="ECO:0000259" key="5">
    <source>
        <dbReference type="Pfam" id="PF24827"/>
    </source>
</evidence>
<organism evidence="6 7">
    <name type="scientific">Limibacillus halophilus</name>
    <dbReference type="NCBI Taxonomy" id="1579333"/>
    <lineage>
        <taxon>Bacteria</taxon>
        <taxon>Pseudomonadati</taxon>
        <taxon>Pseudomonadota</taxon>
        <taxon>Alphaproteobacteria</taxon>
        <taxon>Rhodospirillales</taxon>
        <taxon>Rhodovibrionaceae</taxon>
        <taxon>Limibacillus</taxon>
    </lineage>
</organism>
<evidence type="ECO:0000313" key="6">
    <source>
        <dbReference type="EMBL" id="MBB3064761.1"/>
    </source>
</evidence>
<evidence type="ECO:0000313" key="7">
    <source>
        <dbReference type="Proteomes" id="UP000581135"/>
    </source>
</evidence>
<dbReference type="PANTHER" id="PTHR37326:SF1">
    <property type="entry name" value="BLL3975 PROTEIN"/>
    <property type="match status" value="1"/>
</dbReference>
<dbReference type="PANTHER" id="PTHR37326">
    <property type="entry name" value="BLL3975 PROTEIN"/>
    <property type="match status" value="1"/>
</dbReference>
<gene>
    <name evidence="6" type="ORF">FHR98_001033</name>
</gene>
<dbReference type="GO" id="GO:0016811">
    <property type="term" value="F:hydrolase activity, acting on carbon-nitrogen (but not peptide) bonds, in linear amides"/>
    <property type="evidence" value="ECO:0007669"/>
    <property type="project" value="InterPro"/>
</dbReference>
<reference evidence="6 7" key="1">
    <citation type="submission" date="2020-08" db="EMBL/GenBank/DDBJ databases">
        <title>Genomic Encyclopedia of Type Strains, Phase III (KMG-III): the genomes of soil and plant-associated and newly described type strains.</title>
        <authorList>
            <person name="Whitman W."/>
        </authorList>
    </citation>
    <scope>NUCLEOTIDE SEQUENCE [LARGE SCALE GENOMIC DNA]</scope>
    <source>
        <strain evidence="6 7">CECT 8803</strain>
    </source>
</reference>
<dbReference type="SUPFAM" id="SSF53187">
    <property type="entry name" value="Zn-dependent exopeptidases"/>
    <property type="match status" value="1"/>
</dbReference>
<dbReference type="GO" id="GO:0016788">
    <property type="term" value="F:hydrolase activity, acting on ester bonds"/>
    <property type="evidence" value="ECO:0007669"/>
    <property type="project" value="InterPro"/>
</dbReference>
<comment type="cofactor">
    <cofactor evidence="1">
        <name>Zn(2+)</name>
        <dbReference type="ChEBI" id="CHEBI:29105"/>
    </cofactor>
</comment>
<evidence type="ECO:0000256" key="1">
    <source>
        <dbReference type="ARBA" id="ARBA00001947"/>
    </source>
</evidence>
<evidence type="ECO:0000256" key="4">
    <source>
        <dbReference type="ARBA" id="ARBA00022833"/>
    </source>
</evidence>
<keyword evidence="3" id="KW-0378">Hydrolase</keyword>
<dbReference type="EMBL" id="JACHXA010000002">
    <property type="protein sequence ID" value="MBB3064761.1"/>
    <property type="molecule type" value="Genomic_DNA"/>
</dbReference>
<dbReference type="Pfam" id="PF24827">
    <property type="entry name" value="AstE_AspA_cat"/>
    <property type="match status" value="1"/>
</dbReference>
<accession>A0A839SPM4</accession>
<dbReference type="InterPro" id="IPR055438">
    <property type="entry name" value="AstE_AspA_cat"/>
</dbReference>
<dbReference type="InterPro" id="IPR043795">
    <property type="entry name" value="N-alpha-Ac-DABA-like"/>
</dbReference>
<dbReference type="AlphaFoldDB" id="A0A839SPM4"/>
<dbReference type="PIRSF" id="PIRSF039012">
    <property type="entry name" value="ASP"/>
    <property type="match status" value="1"/>
</dbReference>
<keyword evidence="2" id="KW-0479">Metal-binding</keyword>
<dbReference type="CDD" id="cd06252">
    <property type="entry name" value="M14_ASTE_ASPA-like"/>
    <property type="match status" value="1"/>
</dbReference>
<keyword evidence="7" id="KW-1185">Reference proteome</keyword>
<proteinExistence type="predicted"/>